<sequence length="89" mass="10379">MASYTGHVRLIHQIPASKATWLVTIFGEEIRELYCSLSNLLLYLRFFLHVFLLICSTLVYFVNVIVRLVILMGFSYPMMCRAYILLLQS</sequence>
<keyword evidence="1" id="KW-0812">Transmembrane</keyword>
<evidence type="ECO:0000313" key="3">
    <source>
        <dbReference type="Proteomes" id="UP001386955"/>
    </source>
</evidence>
<dbReference type="Proteomes" id="UP001386955">
    <property type="component" value="Unassembled WGS sequence"/>
</dbReference>
<dbReference type="EMBL" id="JAYMYS010000005">
    <property type="protein sequence ID" value="KAK7392249.1"/>
    <property type="molecule type" value="Genomic_DNA"/>
</dbReference>
<protein>
    <submittedName>
        <fullName evidence="2">Uncharacterized protein</fullName>
    </submittedName>
</protein>
<comment type="caution">
    <text evidence="2">The sequence shown here is derived from an EMBL/GenBank/DDBJ whole genome shotgun (WGS) entry which is preliminary data.</text>
</comment>
<dbReference type="AlphaFoldDB" id="A0AAN9SBE2"/>
<organism evidence="2 3">
    <name type="scientific">Psophocarpus tetragonolobus</name>
    <name type="common">Winged bean</name>
    <name type="synonym">Dolichos tetragonolobus</name>
    <dbReference type="NCBI Taxonomy" id="3891"/>
    <lineage>
        <taxon>Eukaryota</taxon>
        <taxon>Viridiplantae</taxon>
        <taxon>Streptophyta</taxon>
        <taxon>Embryophyta</taxon>
        <taxon>Tracheophyta</taxon>
        <taxon>Spermatophyta</taxon>
        <taxon>Magnoliopsida</taxon>
        <taxon>eudicotyledons</taxon>
        <taxon>Gunneridae</taxon>
        <taxon>Pentapetalae</taxon>
        <taxon>rosids</taxon>
        <taxon>fabids</taxon>
        <taxon>Fabales</taxon>
        <taxon>Fabaceae</taxon>
        <taxon>Papilionoideae</taxon>
        <taxon>50 kb inversion clade</taxon>
        <taxon>NPAAA clade</taxon>
        <taxon>indigoferoid/millettioid clade</taxon>
        <taxon>Phaseoleae</taxon>
        <taxon>Psophocarpus</taxon>
    </lineage>
</organism>
<evidence type="ECO:0000256" key="1">
    <source>
        <dbReference type="SAM" id="Phobius"/>
    </source>
</evidence>
<accession>A0AAN9SBE2</accession>
<feature type="transmembrane region" description="Helical" evidence="1">
    <location>
        <begin position="40"/>
        <end position="62"/>
    </location>
</feature>
<evidence type="ECO:0000313" key="2">
    <source>
        <dbReference type="EMBL" id="KAK7392249.1"/>
    </source>
</evidence>
<name>A0AAN9SBE2_PSOTE</name>
<keyword evidence="3" id="KW-1185">Reference proteome</keyword>
<keyword evidence="1" id="KW-0472">Membrane</keyword>
<gene>
    <name evidence="2" type="ORF">VNO78_20681</name>
</gene>
<keyword evidence="1" id="KW-1133">Transmembrane helix</keyword>
<proteinExistence type="predicted"/>
<reference evidence="2 3" key="1">
    <citation type="submission" date="2024-01" db="EMBL/GenBank/DDBJ databases">
        <title>The genomes of 5 underutilized Papilionoideae crops provide insights into root nodulation and disease resistanc.</title>
        <authorList>
            <person name="Jiang F."/>
        </authorList>
    </citation>
    <scope>NUCLEOTIDE SEQUENCE [LARGE SCALE GENOMIC DNA]</scope>
    <source>
        <strain evidence="2">DUOXIRENSHENG_FW03</strain>
        <tissue evidence="2">Leaves</tissue>
    </source>
</reference>